<gene>
    <name evidence="1" type="ORF">A2563_01935</name>
</gene>
<dbReference type="AlphaFoldDB" id="A0A1F6PB46"/>
<evidence type="ECO:0000313" key="2">
    <source>
        <dbReference type="Proteomes" id="UP000176634"/>
    </source>
</evidence>
<dbReference type="EMBL" id="MFRA01000001">
    <property type="protein sequence ID" value="OGH93348.1"/>
    <property type="molecule type" value="Genomic_DNA"/>
</dbReference>
<sequence length="88" mass="10370">MLFIKRNGTIISIEAMSDFCFSSIRLEYQHENLATEFEHTYSKNSQDCWIRIKKGVGLVFETSGLFTKSWHFITLRYVAGDWEKEIII</sequence>
<accession>A0A1F6PB46</accession>
<dbReference type="STRING" id="1798705.A2563_01935"/>
<reference evidence="1 2" key="1">
    <citation type="journal article" date="2016" name="Nat. Commun.">
        <title>Thousands of microbial genomes shed light on interconnected biogeochemical processes in an aquifer system.</title>
        <authorList>
            <person name="Anantharaman K."/>
            <person name="Brown C.T."/>
            <person name="Hug L.A."/>
            <person name="Sharon I."/>
            <person name="Castelle C.J."/>
            <person name="Probst A.J."/>
            <person name="Thomas B.C."/>
            <person name="Singh A."/>
            <person name="Wilkins M.J."/>
            <person name="Karaoz U."/>
            <person name="Brodie E.L."/>
            <person name="Williams K.H."/>
            <person name="Hubbard S.S."/>
            <person name="Banfield J.F."/>
        </authorList>
    </citation>
    <scope>NUCLEOTIDE SEQUENCE [LARGE SCALE GENOMIC DNA]</scope>
</reference>
<proteinExistence type="predicted"/>
<evidence type="ECO:0000313" key="1">
    <source>
        <dbReference type="EMBL" id="OGH93348.1"/>
    </source>
</evidence>
<organism evidence="1 2">
    <name type="scientific">Candidatus Magasanikbacteria bacterium RIFOXYD1_FULL_40_23</name>
    <dbReference type="NCBI Taxonomy" id="1798705"/>
    <lineage>
        <taxon>Bacteria</taxon>
        <taxon>Candidatus Magasanikiibacteriota</taxon>
    </lineage>
</organism>
<protein>
    <submittedName>
        <fullName evidence="1">Uncharacterized protein</fullName>
    </submittedName>
</protein>
<name>A0A1F6PB46_9BACT</name>
<dbReference type="Proteomes" id="UP000176634">
    <property type="component" value="Unassembled WGS sequence"/>
</dbReference>
<comment type="caution">
    <text evidence="1">The sequence shown here is derived from an EMBL/GenBank/DDBJ whole genome shotgun (WGS) entry which is preliminary data.</text>
</comment>